<dbReference type="AlphaFoldDB" id="A0A9P5UFN2"/>
<organism evidence="10 11">
    <name type="scientific">Rhodocollybia butyracea</name>
    <dbReference type="NCBI Taxonomy" id="206335"/>
    <lineage>
        <taxon>Eukaryota</taxon>
        <taxon>Fungi</taxon>
        <taxon>Dikarya</taxon>
        <taxon>Basidiomycota</taxon>
        <taxon>Agaricomycotina</taxon>
        <taxon>Agaricomycetes</taxon>
        <taxon>Agaricomycetidae</taxon>
        <taxon>Agaricales</taxon>
        <taxon>Marasmiineae</taxon>
        <taxon>Omphalotaceae</taxon>
        <taxon>Rhodocollybia</taxon>
    </lineage>
</organism>
<dbReference type="Pfam" id="PF00069">
    <property type="entry name" value="Pkinase"/>
    <property type="match status" value="1"/>
</dbReference>
<dbReference type="EC" id="2.7.11.1" evidence="1"/>
<dbReference type="InterPro" id="IPR051334">
    <property type="entry name" value="SRPK"/>
</dbReference>
<dbReference type="GO" id="GO:0000245">
    <property type="term" value="P:spliceosomal complex assembly"/>
    <property type="evidence" value="ECO:0007669"/>
    <property type="project" value="TreeGrafter"/>
</dbReference>
<name>A0A9P5UFN2_9AGAR</name>
<evidence type="ECO:0000256" key="8">
    <source>
        <dbReference type="ARBA" id="ARBA00048679"/>
    </source>
</evidence>
<dbReference type="OrthoDB" id="5979581at2759"/>
<keyword evidence="3" id="KW-0808">Transferase</keyword>
<sequence>MSLTTSKKISHKVKKFLNLFALGIATKHRRGAQYDYPKQTLFQPDIYLPGHVWDSQNPGERYASVGDLCAHIGDQLPIHLVKRIARDVLRDLANLHGTRGKAHGDINPDNILISPRDMKTLISQFYGDGQSQHTILQSSEMSDAETHLFNVDTAVVPDSSSAPILFRLCCSEIGRPPRHDPFCDRFGMRPPETLLDAPQSMSADLWTLGCVLYELITGESLFDPFFQTVELGLTPEESHLIQIIELLGEFSCDVVKTGKNWRRWFYNDGSLRLDTTYYPITLKDILELRIEGAEVPHTADLLGSMLRLRPHERAKPADLINHPWFDNVEDEHI</sequence>
<dbReference type="PANTHER" id="PTHR47634">
    <property type="entry name" value="PROTEIN KINASE DOMAIN-CONTAINING PROTEIN-RELATED"/>
    <property type="match status" value="1"/>
</dbReference>
<dbReference type="SMART" id="SM00220">
    <property type="entry name" value="S_TKc"/>
    <property type="match status" value="1"/>
</dbReference>
<dbReference type="Proteomes" id="UP000772434">
    <property type="component" value="Unassembled WGS sequence"/>
</dbReference>
<evidence type="ECO:0000256" key="4">
    <source>
        <dbReference type="ARBA" id="ARBA00022741"/>
    </source>
</evidence>
<reference evidence="10" key="1">
    <citation type="submission" date="2020-11" db="EMBL/GenBank/DDBJ databases">
        <authorList>
            <consortium name="DOE Joint Genome Institute"/>
            <person name="Ahrendt S."/>
            <person name="Riley R."/>
            <person name="Andreopoulos W."/>
            <person name="Labutti K."/>
            <person name="Pangilinan J."/>
            <person name="Ruiz-Duenas F.J."/>
            <person name="Barrasa J.M."/>
            <person name="Sanchez-Garcia M."/>
            <person name="Camarero S."/>
            <person name="Miyauchi S."/>
            <person name="Serrano A."/>
            <person name="Linde D."/>
            <person name="Babiker R."/>
            <person name="Drula E."/>
            <person name="Ayuso-Fernandez I."/>
            <person name="Pacheco R."/>
            <person name="Padilla G."/>
            <person name="Ferreira P."/>
            <person name="Barriuso J."/>
            <person name="Kellner H."/>
            <person name="Castanera R."/>
            <person name="Alfaro M."/>
            <person name="Ramirez L."/>
            <person name="Pisabarro A.G."/>
            <person name="Kuo A."/>
            <person name="Tritt A."/>
            <person name="Lipzen A."/>
            <person name="He G."/>
            <person name="Yan M."/>
            <person name="Ng V."/>
            <person name="Cullen D."/>
            <person name="Martin F."/>
            <person name="Rosso M.-N."/>
            <person name="Henrissat B."/>
            <person name="Hibbett D."/>
            <person name="Martinez A.T."/>
            <person name="Grigoriev I.V."/>
        </authorList>
    </citation>
    <scope>NUCLEOTIDE SEQUENCE</scope>
    <source>
        <strain evidence="10">AH 40177</strain>
    </source>
</reference>
<evidence type="ECO:0000256" key="1">
    <source>
        <dbReference type="ARBA" id="ARBA00012513"/>
    </source>
</evidence>
<dbReference type="GO" id="GO:0005524">
    <property type="term" value="F:ATP binding"/>
    <property type="evidence" value="ECO:0007669"/>
    <property type="project" value="UniProtKB-KW"/>
</dbReference>
<evidence type="ECO:0000313" key="11">
    <source>
        <dbReference type="Proteomes" id="UP000772434"/>
    </source>
</evidence>
<dbReference type="PROSITE" id="PS50011">
    <property type="entry name" value="PROTEIN_KINASE_DOM"/>
    <property type="match status" value="1"/>
</dbReference>
<dbReference type="GO" id="GO:0050684">
    <property type="term" value="P:regulation of mRNA processing"/>
    <property type="evidence" value="ECO:0007669"/>
    <property type="project" value="TreeGrafter"/>
</dbReference>
<comment type="caution">
    <text evidence="10">The sequence shown here is derived from an EMBL/GenBank/DDBJ whole genome shotgun (WGS) entry which is preliminary data.</text>
</comment>
<accession>A0A9P5UFN2</accession>
<evidence type="ECO:0000313" key="10">
    <source>
        <dbReference type="EMBL" id="KAF9078480.1"/>
    </source>
</evidence>
<keyword evidence="6" id="KW-0067">ATP-binding</keyword>
<dbReference type="GO" id="GO:0005634">
    <property type="term" value="C:nucleus"/>
    <property type="evidence" value="ECO:0007669"/>
    <property type="project" value="TreeGrafter"/>
</dbReference>
<dbReference type="GO" id="GO:0004674">
    <property type="term" value="F:protein serine/threonine kinase activity"/>
    <property type="evidence" value="ECO:0007669"/>
    <property type="project" value="UniProtKB-KW"/>
</dbReference>
<dbReference type="GO" id="GO:0005737">
    <property type="term" value="C:cytoplasm"/>
    <property type="evidence" value="ECO:0007669"/>
    <property type="project" value="TreeGrafter"/>
</dbReference>
<comment type="catalytic activity">
    <reaction evidence="7">
        <text>L-threonyl-[protein] + ATP = O-phospho-L-threonyl-[protein] + ADP + H(+)</text>
        <dbReference type="Rhea" id="RHEA:46608"/>
        <dbReference type="Rhea" id="RHEA-COMP:11060"/>
        <dbReference type="Rhea" id="RHEA-COMP:11605"/>
        <dbReference type="ChEBI" id="CHEBI:15378"/>
        <dbReference type="ChEBI" id="CHEBI:30013"/>
        <dbReference type="ChEBI" id="CHEBI:30616"/>
        <dbReference type="ChEBI" id="CHEBI:61977"/>
        <dbReference type="ChEBI" id="CHEBI:456216"/>
        <dbReference type="EC" id="2.7.11.1"/>
    </reaction>
</comment>
<comment type="catalytic activity">
    <reaction evidence="8">
        <text>L-seryl-[protein] + ATP = O-phospho-L-seryl-[protein] + ADP + H(+)</text>
        <dbReference type="Rhea" id="RHEA:17989"/>
        <dbReference type="Rhea" id="RHEA-COMP:9863"/>
        <dbReference type="Rhea" id="RHEA-COMP:11604"/>
        <dbReference type="ChEBI" id="CHEBI:15378"/>
        <dbReference type="ChEBI" id="CHEBI:29999"/>
        <dbReference type="ChEBI" id="CHEBI:30616"/>
        <dbReference type="ChEBI" id="CHEBI:83421"/>
        <dbReference type="ChEBI" id="CHEBI:456216"/>
        <dbReference type="EC" id="2.7.11.1"/>
    </reaction>
</comment>
<dbReference type="PANTHER" id="PTHR47634:SF9">
    <property type="entry name" value="PROTEIN KINASE DOMAIN-CONTAINING PROTEIN-RELATED"/>
    <property type="match status" value="1"/>
</dbReference>
<keyword evidence="5 10" id="KW-0418">Kinase</keyword>
<evidence type="ECO:0000256" key="6">
    <source>
        <dbReference type="ARBA" id="ARBA00022840"/>
    </source>
</evidence>
<evidence type="ECO:0000256" key="2">
    <source>
        <dbReference type="ARBA" id="ARBA00022527"/>
    </source>
</evidence>
<proteinExistence type="predicted"/>
<evidence type="ECO:0000259" key="9">
    <source>
        <dbReference type="PROSITE" id="PS50011"/>
    </source>
</evidence>
<dbReference type="SUPFAM" id="SSF56112">
    <property type="entry name" value="Protein kinase-like (PK-like)"/>
    <property type="match status" value="1"/>
</dbReference>
<evidence type="ECO:0000256" key="5">
    <source>
        <dbReference type="ARBA" id="ARBA00022777"/>
    </source>
</evidence>
<dbReference type="InterPro" id="IPR011009">
    <property type="entry name" value="Kinase-like_dom_sf"/>
</dbReference>
<dbReference type="EMBL" id="JADNRY010000001">
    <property type="protein sequence ID" value="KAF9078480.1"/>
    <property type="molecule type" value="Genomic_DNA"/>
</dbReference>
<keyword evidence="4" id="KW-0547">Nucleotide-binding</keyword>
<keyword evidence="11" id="KW-1185">Reference proteome</keyword>
<evidence type="ECO:0000256" key="7">
    <source>
        <dbReference type="ARBA" id="ARBA00047899"/>
    </source>
</evidence>
<gene>
    <name evidence="10" type="ORF">BDP27DRAFT_1396784</name>
</gene>
<feature type="domain" description="Protein kinase" evidence="9">
    <location>
        <begin position="1"/>
        <end position="325"/>
    </location>
</feature>
<dbReference type="InterPro" id="IPR000719">
    <property type="entry name" value="Prot_kinase_dom"/>
</dbReference>
<keyword evidence="2" id="KW-0723">Serine/threonine-protein kinase</keyword>
<evidence type="ECO:0000256" key="3">
    <source>
        <dbReference type="ARBA" id="ARBA00022679"/>
    </source>
</evidence>
<protein>
    <recommendedName>
        <fullName evidence="1">non-specific serine/threonine protein kinase</fullName>
        <ecNumber evidence="1">2.7.11.1</ecNumber>
    </recommendedName>
</protein>
<dbReference type="Gene3D" id="1.10.510.10">
    <property type="entry name" value="Transferase(Phosphotransferase) domain 1"/>
    <property type="match status" value="1"/>
</dbReference>